<evidence type="ECO:0000313" key="3">
    <source>
        <dbReference type="Proteomes" id="UP001187192"/>
    </source>
</evidence>
<protein>
    <submittedName>
        <fullName evidence="2">Uncharacterized protein</fullName>
    </submittedName>
</protein>
<keyword evidence="3" id="KW-1185">Reference proteome</keyword>
<reference evidence="2" key="1">
    <citation type="submission" date="2023-07" db="EMBL/GenBank/DDBJ databases">
        <title>draft genome sequence of fig (Ficus carica).</title>
        <authorList>
            <person name="Takahashi T."/>
            <person name="Nishimura K."/>
        </authorList>
    </citation>
    <scope>NUCLEOTIDE SEQUENCE</scope>
</reference>
<dbReference type="EMBL" id="BTGU01002744">
    <property type="protein sequence ID" value="GMN21460.1"/>
    <property type="molecule type" value="Genomic_DNA"/>
</dbReference>
<evidence type="ECO:0000313" key="2">
    <source>
        <dbReference type="EMBL" id="GMN21471.1"/>
    </source>
</evidence>
<comment type="caution">
    <text evidence="2">The sequence shown here is derived from an EMBL/GenBank/DDBJ whole genome shotgun (WGS) entry which is preliminary data.</text>
</comment>
<dbReference type="AlphaFoldDB" id="A0AA87ZB91"/>
<accession>A0AA87ZB91</accession>
<dbReference type="Proteomes" id="UP001187192">
    <property type="component" value="Unassembled WGS sequence"/>
</dbReference>
<organism evidence="2 3">
    <name type="scientific">Ficus carica</name>
    <name type="common">Common fig</name>
    <dbReference type="NCBI Taxonomy" id="3494"/>
    <lineage>
        <taxon>Eukaryota</taxon>
        <taxon>Viridiplantae</taxon>
        <taxon>Streptophyta</taxon>
        <taxon>Embryophyta</taxon>
        <taxon>Tracheophyta</taxon>
        <taxon>Spermatophyta</taxon>
        <taxon>Magnoliopsida</taxon>
        <taxon>eudicotyledons</taxon>
        <taxon>Gunneridae</taxon>
        <taxon>Pentapetalae</taxon>
        <taxon>rosids</taxon>
        <taxon>fabids</taxon>
        <taxon>Rosales</taxon>
        <taxon>Moraceae</taxon>
        <taxon>Ficeae</taxon>
        <taxon>Ficus</taxon>
    </lineage>
</organism>
<gene>
    <name evidence="1" type="ORF">TIFTF001_043317</name>
    <name evidence="2" type="ORF">TIFTF001_043322</name>
</gene>
<proteinExistence type="predicted"/>
<dbReference type="EMBL" id="BTGU01002745">
    <property type="protein sequence ID" value="GMN21471.1"/>
    <property type="molecule type" value="Genomic_DNA"/>
</dbReference>
<name>A0AA87ZB91_FICCA</name>
<evidence type="ECO:0000313" key="1">
    <source>
        <dbReference type="EMBL" id="GMN21460.1"/>
    </source>
</evidence>
<sequence length="77" mass="8592">MLAQIEGCLAFCWVGARRWFGKKLRGDGGWARLVDRWSCCTVAMGWAAVCSARWRLESAMGSGGLARLAESVRRRNE</sequence>